<dbReference type="InterPro" id="IPR000330">
    <property type="entry name" value="SNF2_N"/>
</dbReference>
<name>A0A1E3V5D6_9HYPH</name>
<dbReference type="PROSITE" id="PS51192">
    <property type="entry name" value="HELICASE_ATP_BIND_1"/>
    <property type="match status" value="1"/>
</dbReference>
<dbReference type="Proteomes" id="UP000094342">
    <property type="component" value="Unassembled WGS sequence"/>
</dbReference>
<organism evidence="4 5">
    <name type="scientific">Sinorhizobium alkalisoli</name>
    <dbReference type="NCBI Taxonomy" id="1752398"/>
    <lineage>
        <taxon>Bacteria</taxon>
        <taxon>Pseudomonadati</taxon>
        <taxon>Pseudomonadota</taxon>
        <taxon>Alphaproteobacteria</taxon>
        <taxon>Hyphomicrobiales</taxon>
        <taxon>Rhizobiaceae</taxon>
        <taxon>Sinorhizobium/Ensifer group</taxon>
        <taxon>Sinorhizobium</taxon>
    </lineage>
</organism>
<gene>
    <name evidence="4" type="ORF">A8M32_20450</name>
</gene>
<keyword evidence="1" id="KW-0378">Hydrolase</keyword>
<dbReference type="PROSITE" id="PS51194">
    <property type="entry name" value="HELICASE_CTER"/>
    <property type="match status" value="1"/>
</dbReference>
<dbReference type="PANTHER" id="PTHR45766:SF6">
    <property type="entry name" value="SWI_SNF-RELATED MATRIX-ASSOCIATED ACTIN-DEPENDENT REGULATOR OF CHROMATIN SUBFAMILY A-LIKE PROTEIN 1"/>
    <property type="match status" value="1"/>
</dbReference>
<dbReference type="InterPro" id="IPR014001">
    <property type="entry name" value="Helicase_ATP-bd"/>
</dbReference>
<dbReference type="STRING" id="1752398.A8M32_20450"/>
<dbReference type="InterPro" id="IPR049730">
    <property type="entry name" value="SNF2/RAD54-like_C"/>
</dbReference>
<dbReference type="EMBL" id="LYBW01000062">
    <property type="protein sequence ID" value="ODR88862.1"/>
    <property type="molecule type" value="Genomic_DNA"/>
</dbReference>
<reference evidence="5" key="1">
    <citation type="submission" date="2016-05" db="EMBL/GenBank/DDBJ databases">
        <authorList>
            <person name="Li Y."/>
        </authorList>
    </citation>
    <scope>NUCLEOTIDE SEQUENCE [LARGE SCALE GENOMIC DNA]</scope>
    <source>
        <strain evidence="5">YIC4027</strain>
    </source>
</reference>
<dbReference type="RefSeq" id="WP_069460262.1">
    <property type="nucleotide sequence ID" value="NZ_LYBW01000062.1"/>
</dbReference>
<dbReference type="OrthoDB" id="9814088at2"/>
<dbReference type="Gene3D" id="3.40.50.10810">
    <property type="entry name" value="Tandem AAA-ATPase domain"/>
    <property type="match status" value="1"/>
</dbReference>
<keyword evidence="4" id="KW-0067">ATP-binding</keyword>
<accession>A0A1E3V5D6</accession>
<dbReference type="GO" id="GO:0005524">
    <property type="term" value="F:ATP binding"/>
    <property type="evidence" value="ECO:0007669"/>
    <property type="project" value="InterPro"/>
</dbReference>
<dbReference type="Gene3D" id="3.40.50.300">
    <property type="entry name" value="P-loop containing nucleotide triphosphate hydrolases"/>
    <property type="match status" value="1"/>
</dbReference>
<dbReference type="SUPFAM" id="SSF52540">
    <property type="entry name" value="P-loop containing nucleoside triphosphate hydrolases"/>
    <property type="match status" value="2"/>
</dbReference>
<comment type="caution">
    <text evidence="4">The sequence shown here is derived from an EMBL/GenBank/DDBJ whole genome shotgun (WGS) entry which is preliminary data.</text>
</comment>
<dbReference type="SMART" id="SM00487">
    <property type="entry name" value="DEXDc"/>
    <property type="match status" value="1"/>
</dbReference>
<feature type="domain" description="Helicase ATP-binding" evidence="2">
    <location>
        <begin position="110"/>
        <end position="268"/>
    </location>
</feature>
<proteinExistence type="predicted"/>
<keyword evidence="5" id="KW-1185">Reference proteome</keyword>
<dbReference type="InterPro" id="IPR027417">
    <property type="entry name" value="P-loop_NTPase"/>
</dbReference>
<evidence type="ECO:0000256" key="1">
    <source>
        <dbReference type="ARBA" id="ARBA00022801"/>
    </source>
</evidence>
<dbReference type="InterPro" id="IPR038718">
    <property type="entry name" value="SNF2-like_sf"/>
</dbReference>
<evidence type="ECO:0000313" key="5">
    <source>
        <dbReference type="Proteomes" id="UP000094342"/>
    </source>
</evidence>
<protein>
    <submittedName>
        <fullName evidence="4">Helicase SNF2</fullName>
    </submittedName>
</protein>
<feature type="domain" description="Helicase C-terminal" evidence="3">
    <location>
        <begin position="437"/>
        <end position="609"/>
    </location>
</feature>
<dbReference type="GO" id="GO:0004386">
    <property type="term" value="F:helicase activity"/>
    <property type="evidence" value="ECO:0007669"/>
    <property type="project" value="UniProtKB-KW"/>
</dbReference>
<dbReference type="InterPro" id="IPR001650">
    <property type="entry name" value="Helicase_C-like"/>
</dbReference>
<dbReference type="PANTHER" id="PTHR45766">
    <property type="entry name" value="DNA ANNEALING HELICASE AND ENDONUCLEASE ZRANB3 FAMILY MEMBER"/>
    <property type="match status" value="1"/>
</dbReference>
<dbReference type="Pfam" id="PF00271">
    <property type="entry name" value="Helicase_C"/>
    <property type="match status" value="1"/>
</dbReference>
<dbReference type="CDD" id="cd18793">
    <property type="entry name" value="SF2_C_SNF"/>
    <property type="match status" value="1"/>
</dbReference>
<dbReference type="SMART" id="SM00490">
    <property type="entry name" value="HELICc"/>
    <property type="match status" value="1"/>
</dbReference>
<dbReference type="GO" id="GO:0016787">
    <property type="term" value="F:hydrolase activity"/>
    <property type="evidence" value="ECO:0007669"/>
    <property type="project" value="UniProtKB-KW"/>
</dbReference>
<keyword evidence="4" id="KW-0347">Helicase</keyword>
<dbReference type="Pfam" id="PF00176">
    <property type="entry name" value="SNF2-rel_dom"/>
    <property type="match status" value="1"/>
</dbReference>
<keyword evidence="4" id="KW-0547">Nucleotide-binding</keyword>
<dbReference type="AlphaFoldDB" id="A0A1E3V5D6"/>
<evidence type="ECO:0000259" key="2">
    <source>
        <dbReference type="PROSITE" id="PS51192"/>
    </source>
</evidence>
<evidence type="ECO:0000259" key="3">
    <source>
        <dbReference type="PROSITE" id="PS51194"/>
    </source>
</evidence>
<evidence type="ECO:0000313" key="4">
    <source>
        <dbReference type="EMBL" id="ODR88862.1"/>
    </source>
</evidence>
<sequence>MKLEPDQLVRHEMHGEGFVVADLGSTVVVRFDTAIHQVERASLRLQRSLDSALQAGQMDDSLAVLCRAQALAISSVNDQWGVFSRSRVQLLPHQLWVCRQVTREWPIRWLVADDVGLGKTIEAGLILEPLIASGRVRRVLVLAPARLVPQWRARMKTMFDIRLQEYTTDSDRGRISFWETAHQVVASFHTLRMEKPRKRLLQAEPWDLVIVDEAHHFQAQERAATLTYGLLSELANAGRIGSLVLFTGTPHRGKDFGFLALMQLLRPDLFDPEKEMEQQLSALPQAMIRNNKALVTDLEGNKLFRPVETRAVDYSYSEAEEAFYRTMSEFILDGRAYAASLSGRQQTARMLLLIALQKLAASSISAITRALRRRRAMLVSTLLDAASSDTVEPETLDEIAEIEESRPGQIAVLLMQDEIARLDEIIALADEITGETKIATLLDLIENELPAGEPLLLFTEYKATQALVYEALEARFGKGSVGFINGDERLVLASADGVEVTLPLSRETAADDFNAGRTRFLISTEAGGEGIDLQERCAVLVHVDMPWNPMRLHQRVGRLNRYGQKRAVSVFLLRNPRTVEARIWALLQEKLTRIQATLSASMDEPEDISQLVIGMAGNQFFDELYAAGSVRGGDGLSAWFDRSTQQFGGRDAVETVRAMLGNVARYDFQSAGAEIPKLDLPALEPFFRNAMSLAGRRVTRGEEGLSVATPEVWRGSLELRDRYDALTFDRFMRSDQSLLRLLGVGHPLLDRAITESTDQQVFLTRARGISAPLIIAQVEDEITGTGATVHRIVIGMEGAGNATSSVQRDWELLLRLNSLEPGMDIATPPTFAEFSDLDALFTTLKTHDAILELPFRRPKLRRIIALLPEGTSV</sequence>